<feature type="transmembrane region" description="Helical" evidence="7">
    <location>
        <begin position="12"/>
        <end position="30"/>
    </location>
</feature>
<dbReference type="PROSITE" id="PS50928">
    <property type="entry name" value="ABC_TM1"/>
    <property type="match status" value="1"/>
</dbReference>
<dbReference type="Pfam" id="PF19300">
    <property type="entry name" value="BPD_transp_1_N"/>
    <property type="match status" value="1"/>
</dbReference>
<comment type="subcellular location">
    <subcellularLocation>
        <location evidence="1 7">Cell membrane</location>
        <topology evidence="1 7">Multi-pass membrane protein</topology>
    </subcellularLocation>
</comment>
<keyword evidence="6 7" id="KW-0472">Membrane</keyword>
<evidence type="ECO:0000256" key="1">
    <source>
        <dbReference type="ARBA" id="ARBA00004651"/>
    </source>
</evidence>
<keyword evidence="3" id="KW-1003">Cell membrane</keyword>
<dbReference type="SUPFAM" id="SSF161098">
    <property type="entry name" value="MetI-like"/>
    <property type="match status" value="1"/>
</dbReference>
<organism evidence="9">
    <name type="scientific">Oceaniferula spumae</name>
    <dbReference type="NCBI Taxonomy" id="2979115"/>
    <lineage>
        <taxon>Bacteria</taxon>
        <taxon>Pseudomonadati</taxon>
        <taxon>Verrucomicrobiota</taxon>
        <taxon>Verrucomicrobiia</taxon>
        <taxon>Verrucomicrobiales</taxon>
        <taxon>Verrucomicrobiaceae</taxon>
        <taxon>Oceaniferula</taxon>
    </lineage>
</organism>
<dbReference type="InterPro" id="IPR045621">
    <property type="entry name" value="BPD_transp_1_N"/>
</dbReference>
<feature type="transmembrane region" description="Helical" evidence="7">
    <location>
        <begin position="172"/>
        <end position="188"/>
    </location>
</feature>
<dbReference type="GO" id="GO:0055085">
    <property type="term" value="P:transmembrane transport"/>
    <property type="evidence" value="ECO:0007669"/>
    <property type="project" value="InterPro"/>
</dbReference>
<reference evidence="9" key="1">
    <citation type="submission" date="2024-07" db="EMBL/GenBank/DDBJ databases">
        <title>Complete genome sequence of Verrucomicrobiaceae bacterium NT6N.</title>
        <authorList>
            <person name="Huang C."/>
            <person name="Takami H."/>
            <person name="Hamasaki K."/>
        </authorList>
    </citation>
    <scope>NUCLEOTIDE SEQUENCE</scope>
    <source>
        <strain evidence="9">NT6N</strain>
    </source>
</reference>
<evidence type="ECO:0000313" key="9">
    <source>
        <dbReference type="EMBL" id="BDS05993.1"/>
    </source>
</evidence>
<keyword evidence="2 7" id="KW-0813">Transport</keyword>
<keyword evidence="5 7" id="KW-1133">Transmembrane helix</keyword>
<feature type="transmembrane region" description="Helical" evidence="7">
    <location>
        <begin position="133"/>
        <end position="152"/>
    </location>
</feature>
<evidence type="ECO:0000256" key="4">
    <source>
        <dbReference type="ARBA" id="ARBA00022692"/>
    </source>
</evidence>
<evidence type="ECO:0000256" key="2">
    <source>
        <dbReference type="ARBA" id="ARBA00022448"/>
    </source>
</evidence>
<dbReference type="KEGG" id="osu:NT6N_10330"/>
<evidence type="ECO:0000256" key="5">
    <source>
        <dbReference type="ARBA" id="ARBA00022989"/>
    </source>
</evidence>
<dbReference type="Pfam" id="PF00528">
    <property type="entry name" value="BPD_transp_1"/>
    <property type="match status" value="1"/>
</dbReference>
<evidence type="ECO:0000256" key="6">
    <source>
        <dbReference type="ARBA" id="ARBA00023136"/>
    </source>
</evidence>
<dbReference type="GO" id="GO:0005886">
    <property type="term" value="C:plasma membrane"/>
    <property type="evidence" value="ECO:0007669"/>
    <property type="project" value="UniProtKB-SubCell"/>
</dbReference>
<dbReference type="InterPro" id="IPR035906">
    <property type="entry name" value="MetI-like_sf"/>
</dbReference>
<dbReference type="CDD" id="cd06261">
    <property type="entry name" value="TM_PBP2"/>
    <property type="match status" value="1"/>
</dbReference>
<protein>
    <submittedName>
        <fullName evidence="9">ABC transporter</fullName>
    </submittedName>
</protein>
<feature type="transmembrane region" description="Helical" evidence="7">
    <location>
        <begin position="98"/>
        <end position="121"/>
    </location>
</feature>
<dbReference type="Gene3D" id="1.10.3720.10">
    <property type="entry name" value="MetI-like"/>
    <property type="match status" value="1"/>
</dbReference>
<proteinExistence type="inferred from homology"/>
<sequence length="305" mass="32499">MLSTILSRLGQGCIVVFFLITITFFLVRLMPGDPLTDEKVLEPHIIQKNREQFHLDKPVPAQYVLYLGDLAQGDLGYSMSKDGRPVIDIIRHAFPVSLVLGVAAIVIALGVGIPAGVISALKKNSMIDYGTMAAAMFGISIPSFVIGPLLAMGIASHSDALKVAGWGGPLDWVLPALTLGLGTAAYIARITRGGMLEVINQDYIRTAHAKGLAPARVVMHHALRGGIIPAIAYVGPAFAALVSGSFIVETIFQVPGLGQHFINATTARDYPILQGVVIFFGFIIVIANLAADIVLVMLNPRLRNA</sequence>
<dbReference type="PANTHER" id="PTHR30465:SF74">
    <property type="entry name" value="OLIGOPEPTIDE TRANSPORT SYSTEM PERMEASE PROTEIN OPPB"/>
    <property type="match status" value="1"/>
</dbReference>
<dbReference type="InterPro" id="IPR000515">
    <property type="entry name" value="MetI-like"/>
</dbReference>
<accession>A0AAT9FIZ9</accession>
<dbReference type="AlphaFoldDB" id="A0AAT9FIZ9"/>
<evidence type="ECO:0000256" key="7">
    <source>
        <dbReference type="RuleBase" id="RU363032"/>
    </source>
</evidence>
<feature type="transmembrane region" description="Helical" evidence="7">
    <location>
        <begin position="272"/>
        <end position="298"/>
    </location>
</feature>
<name>A0AAT9FIZ9_9BACT</name>
<comment type="similarity">
    <text evidence="7">Belongs to the binding-protein-dependent transport system permease family.</text>
</comment>
<feature type="transmembrane region" description="Helical" evidence="7">
    <location>
        <begin position="230"/>
        <end position="252"/>
    </location>
</feature>
<dbReference type="PANTHER" id="PTHR30465">
    <property type="entry name" value="INNER MEMBRANE ABC TRANSPORTER"/>
    <property type="match status" value="1"/>
</dbReference>
<dbReference type="EMBL" id="AP026866">
    <property type="protein sequence ID" value="BDS05993.1"/>
    <property type="molecule type" value="Genomic_DNA"/>
</dbReference>
<evidence type="ECO:0000259" key="8">
    <source>
        <dbReference type="PROSITE" id="PS50928"/>
    </source>
</evidence>
<keyword evidence="4 7" id="KW-0812">Transmembrane</keyword>
<gene>
    <name evidence="9" type="ORF">NT6N_10330</name>
</gene>
<evidence type="ECO:0000256" key="3">
    <source>
        <dbReference type="ARBA" id="ARBA00022475"/>
    </source>
</evidence>
<feature type="domain" description="ABC transmembrane type-1" evidence="8">
    <location>
        <begin position="94"/>
        <end position="295"/>
    </location>
</feature>